<keyword evidence="6 7" id="KW-0012">Acyltransferase</keyword>
<dbReference type="GO" id="GO:0005783">
    <property type="term" value="C:endoplasmic reticulum"/>
    <property type="evidence" value="ECO:0007669"/>
    <property type="project" value="TreeGrafter"/>
</dbReference>
<comment type="catalytic activity">
    <reaction evidence="7">
        <text>L-cysteinyl-[protein] + hexadecanoyl-CoA = S-hexadecanoyl-L-cysteinyl-[protein] + CoA</text>
        <dbReference type="Rhea" id="RHEA:36683"/>
        <dbReference type="Rhea" id="RHEA-COMP:10131"/>
        <dbReference type="Rhea" id="RHEA-COMP:11032"/>
        <dbReference type="ChEBI" id="CHEBI:29950"/>
        <dbReference type="ChEBI" id="CHEBI:57287"/>
        <dbReference type="ChEBI" id="CHEBI:57379"/>
        <dbReference type="ChEBI" id="CHEBI:74151"/>
        <dbReference type="EC" id="2.3.1.225"/>
    </reaction>
</comment>
<dbReference type="EMBL" id="ASPP01024087">
    <property type="protein sequence ID" value="ETO09403.1"/>
    <property type="molecule type" value="Genomic_DNA"/>
</dbReference>
<keyword evidence="5 7" id="KW-0472">Membrane</keyword>
<feature type="transmembrane region" description="Helical" evidence="7">
    <location>
        <begin position="65"/>
        <end position="86"/>
    </location>
</feature>
<keyword evidence="2 7" id="KW-0808">Transferase</keyword>
<dbReference type="PANTHER" id="PTHR22883">
    <property type="entry name" value="ZINC FINGER DHHC DOMAIN CONTAINING PROTEIN"/>
    <property type="match status" value="1"/>
</dbReference>
<name>X6M600_RETFI</name>
<proteinExistence type="inferred from homology"/>
<evidence type="ECO:0000259" key="9">
    <source>
        <dbReference type="Pfam" id="PF01529"/>
    </source>
</evidence>
<evidence type="ECO:0000256" key="8">
    <source>
        <dbReference type="SAM" id="MobiDB-lite"/>
    </source>
</evidence>
<comment type="caution">
    <text evidence="10">The sequence shown here is derived from an EMBL/GenBank/DDBJ whole genome shotgun (WGS) entry which is preliminary data.</text>
</comment>
<dbReference type="Proteomes" id="UP000023152">
    <property type="component" value="Unassembled WGS sequence"/>
</dbReference>
<feature type="transmembrane region" description="Helical" evidence="7">
    <location>
        <begin position="210"/>
        <end position="234"/>
    </location>
</feature>
<evidence type="ECO:0000256" key="5">
    <source>
        <dbReference type="ARBA" id="ARBA00023136"/>
    </source>
</evidence>
<dbReference type="PANTHER" id="PTHR22883:SF306">
    <property type="entry name" value="PROTEIN S-ACYLTRANSFERASE 18"/>
    <property type="match status" value="1"/>
</dbReference>
<keyword evidence="3 7" id="KW-0812">Transmembrane</keyword>
<dbReference type="InterPro" id="IPR001594">
    <property type="entry name" value="Palmitoyltrfase_DHHC"/>
</dbReference>
<evidence type="ECO:0000256" key="1">
    <source>
        <dbReference type="ARBA" id="ARBA00004141"/>
    </source>
</evidence>
<dbReference type="GO" id="GO:0019706">
    <property type="term" value="F:protein-cysteine S-palmitoyltransferase activity"/>
    <property type="evidence" value="ECO:0007669"/>
    <property type="project" value="UniProtKB-EC"/>
</dbReference>
<dbReference type="Pfam" id="PF01529">
    <property type="entry name" value="DHHC"/>
    <property type="match status" value="1"/>
</dbReference>
<dbReference type="GO" id="GO:0005794">
    <property type="term" value="C:Golgi apparatus"/>
    <property type="evidence" value="ECO:0007669"/>
    <property type="project" value="TreeGrafter"/>
</dbReference>
<evidence type="ECO:0000256" key="4">
    <source>
        <dbReference type="ARBA" id="ARBA00022989"/>
    </source>
</evidence>
<evidence type="ECO:0000313" key="10">
    <source>
        <dbReference type="EMBL" id="ETO09403.1"/>
    </source>
</evidence>
<reference evidence="10 11" key="1">
    <citation type="journal article" date="2013" name="Curr. Biol.">
        <title>The Genome of the Foraminiferan Reticulomyxa filosa.</title>
        <authorList>
            <person name="Glockner G."/>
            <person name="Hulsmann N."/>
            <person name="Schleicher M."/>
            <person name="Noegel A.A."/>
            <person name="Eichinger L."/>
            <person name="Gallinger C."/>
            <person name="Pawlowski J."/>
            <person name="Sierra R."/>
            <person name="Euteneuer U."/>
            <person name="Pillet L."/>
            <person name="Moustafa A."/>
            <person name="Platzer M."/>
            <person name="Groth M."/>
            <person name="Szafranski K."/>
            <person name="Schliwa M."/>
        </authorList>
    </citation>
    <scope>NUCLEOTIDE SEQUENCE [LARGE SCALE GENOMIC DNA]</scope>
</reference>
<dbReference type="PROSITE" id="PS50216">
    <property type="entry name" value="DHHC"/>
    <property type="match status" value="1"/>
</dbReference>
<dbReference type="AlphaFoldDB" id="X6M600"/>
<feature type="domain" description="Palmitoyltransferase DHHC" evidence="9">
    <location>
        <begin position="121"/>
        <end position="256"/>
    </location>
</feature>
<dbReference type="EC" id="2.3.1.225" evidence="7"/>
<feature type="region of interest" description="Disordered" evidence="8">
    <location>
        <begin position="391"/>
        <end position="415"/>
    </location>
</feature>
<dbReference type="InterPro" id="IPR039859">
    <property type="entry name" value="PFA4/ZDH16/20/ERF2-like"/>
</dbReference>
<sequence length="572" mass="65898">MGRINGMDSPKHPSQVYIKALYLLMHSILYEFINEFLFVTSWVVFAYLNVNFHIAVGCYNNRQCIWMNICHFFFASVVFTSAYLATTANVVDPFLRERGYPNPLVEIEKLTAKYTKNGILNDLKWCKRCDCYVSQYSKHCRACDRCTSNFDHHCIWLNNCVSDQNYSAFFLTMTSCDCLLIYEIFLAVIVQLQNNFLNINYKQDHLFIPYSLHILLSVLLNFHIVLAGLCVFSLTQLILFHLYLICHHTTTYDWLMKRSQKSLSKEGQAMLPAKTGEDQSNESSNIIVMKQRNSMVVNPESEKPSNSSLSIVVGATKMQQVQPIISNENSEANLNKQYKNGEEESQSDMKGNLGATQKMEVVLQPFENLNMSNDNATEDKNVQNCEQMKLKSSPNTYPTEESSFKSPTVVQLENMRKTPKQSNWWKYLRDHIHITWKNANAVQALATDPKYSNNTQNECSKIIVVQSNDQRNSGQNEGSKLFVTPGFAYTSVMQLECKYVWCIKGCSEKKVFFYLEIINKNSISLADHAIKKLKKCVTITKNNDWCQLLSRNLLFLIFSFNYLSAHKKLIQQ</sequence>
<protein>
    <recommendedName>
        <fullName evidence="7">Palmitoyltransferase</fullName>
        <ecNumber evidence="7">2.3.1.225</ecNumber>
    </recommendedName>
</protein>
<accession>X6M600</accession>
<evidence type="ECO:0000256" key="3">
    <source>
        <dbReference type="ARBA" id="ARBA00022692"/>
    </source>
</evidence>
<dbReference type="GO" id="GO:0006612">
    <property type="term" value="P:protein targeting to membrane"/>
    <property type="evidence" value="ECO:0007669"/>
    <property type="project" value="TreeGrafter"/>
</dbReference>
<feature type="transmembrane region" description="Helical" evidence="7">
    <location>
        <begin position="21"/>
        <end position="45"/>
    </location>
</feature>
<gene>
    <name evidence="10" type="ORF">RFI_27974</name>
</gene>
<evidence type="ECO:0000313" key="11">
    <source>
        <dbReference type="Proteomes" id="UP000023152"/>
    </source>
</evidence>
<dbReference type="GO" id="GO:0016020">
    <property type="term" value="C:membrane"/>
    <property type="evidence" value="ECO:0007669"/>
    <property type="project" value="UniProtKB-SubCell"/>
</dbReference>
<evidence type="ECO:0000256" key="6">
    <source>
        <dbReference type="ARBA" id="ARBA00023315"/>
    </source>
</evidence>
<feature type="transmembrane region" description="Helical" evidence="7">
    <location>
        <begin position="168"/>
        <end position="190"/>
    </location>
</feature>
<comment type="similarity">
    <text evidence="7">Belongs to the DHHC palmitoyltransferase family.</text>
</comment>
<evidence type="ECO:0000256" key="7">
    <source>
        <dbReference type="RuleBase" id="RU079119"/>
    </source>
</evidence>
<keyword evidence="11" id="KW-1185">Reference proteome</keyword>
<comment type="subcellular location">
    <subcellularLocation>
        <location evidence="1">Membrane</location>
        <topology evidence="1">Multi-pass membrane protein</topology>
    </subcellularLocation>
</comment>
<keyword evidence="4 7" id="KW-1133">Transmembrane helix</keyword>
<evidence type="ECO:0000256" key="2">
    <source>
        <dbReference type="ARBA" id="ARBA00022679"/>
    </source>
</evidence>
<dbReference type="OrthoDB" id="9909019at2759"/>
<feature type="compositionally biased region" description="Polar residues" evidence="8">
    <location>
        <begin position="391"/>
        <end position="411"/>
    </location>
</feature>
<organism evidence="10 11">
    <name type="scientific">Reticulomyxa filosa</name>
    <dbReference type="NCBI Taxonomy" id="46433"/>
    <lineage>
        <taxon>Eukaryota</taxon>
        <taxon>Sar</taxon>
        <taxon>Rhizaria</taxon>
        <taxon>Retaria</taxon>
        <taxon>Foraminifera</taxon>
        <taxon>Monothalamids</taxon>
        <taxon>Reticulomyxidae</taxon>
        <taxon>Reticulomyxa</taxon>
    </lineage>
</organism>
<comment type="domain">
    <text evidence="7">The DHHC domain is required for palmitoyltransferase activity.</text>
</comment>